<sequence length="343" mass="36275">MKAIYLEGIHQPVQLIDAPVPTAGPGEVLIKLQAASLNHRDVFVQQGLYPGIKLPVILGSDGAGVVVDTGEGVDSDWQGQAVIINPAMNWGDNPKFYGADFQILGMPTNGTFADFVVVSSRYIHHKPQHLTFEQAAALPLAGLTAWRALMTKAGLNQRGGNEPEKVLITGIGGGAALYALQFAVAVGAEVWVTSGSDEKLEKAKEIGATGGVNYRQDDWHKTLLTQVGAGKSGYFDVIIDSAGGSGFAKLIDVAAPGGRIAFFGGTTGAITNISPPKVFFKQLSIFGTTMGTESEFADMIKLVNDQQIVPVLDEVFPLAAIETAMTKMETGKQFGKIILSIDS</sequence>
<dbReference type="RefSeq" id="WP_182464531.1">
    <property type="nucleotide sequence ID" value="NZ_CP059732.1"/>
</dbReference>
<dbReference type="Pfam" id="PF08240">
    <property type="entry name" value="ADH_N"/>
    <property type="match status" value="1"/>
</dbReference>
<dbReference type="Proteomes" id="UP000515369">
    <property type="component" value="Chromosome"/>
</dbReference>
<dbReference type="SMART" id="SM00829">
    <property type="entry name" value="PKS_ER"/>
    <property type="match status" value="1"/>
</dbReference>
<organism evidence="2 3">
    <name type="scientific">Spirosoma foliorum</name>
    <dbReference type="NCBI Taxonomy" id="2710596"/>
    <lineage>
        <taxon>Bacteria</taxon>
        <taxon>Pseudomonadati</taxon>
        <taxon>Bacteroidota</taxon>
        <taxon>Cytophagia</taxon>
        <taxon>Cytophagales</taxon>
        <taxon>Cytophagaceae</taxon>
        <taxon>Spirosoma</taxon>
    </lineage>
</organism>
<evidence type="ECO:0000313" key="3">
    <source>
        <dbReference type="Proteomes" id="UP000515369"/>
    </source>
</evidence>
<dbReference type="PANTHER" id="PTHR45033">
    <property type="match status" value="1"/>
</dbReference>
<evidence type="ECO:0000313" key="2">
    <source>
        <dbReference type="EMBL" id="QMW07141.1"/>
    </source>
</evidence>
<dbReference type="GO" id="GO:0016491">
    <property type="term" value="F:oxidoreductase activity"/>
    <property type="evidence" value="ECO:0007669"/>
    <property type="project" value="InterPro"/>
</dbReference>
<proteinExistence type="predicted"/>
<dbReference type="Gene3D" id="3.90.180.10">
    <property type="entry name" value="Medium-chain alcohol dehydrogenases, catalytic domain"/>
    <property type="match status" value="1"/>
</dbReference>
<name>A0A7G5H7P9_9BACT</name>
<dbReference type="InterPro" id="IPR013149">
    <property type="entry name" value="ADH-like_C"/>
</dbReference>
<dbReference type="SUPFAM" id="SSF50129">
    <property type="entry name" value="GroES-like"/>
    <property type="match status" value="1"/>
</dbReference>
<evidence type="ECO:0000259" key="1">
    <source>
        <dbReference type="SMART" id="SM00829"/>
    </source>
</evidence>
<dbReference type="Gene3D" id="3.40.50.720">
    <property type="entry name" value="NAD(P)-binding Rossmann-like Domain"/>
    <property type="match status" value="1"/>
</dbReference>
<dbReference type="InterPro" id="IPR011032">
    <property type="entry name" value="GroES-like_sf"/>
</dbReference>
<dbReference type="PANTHER" id="PTHR45033:SF3">
    <property type="entry name" value="DEHYDROGENASE, PUTATIVE (AFU_ORTHOLOGUE AFUA_2G13270)-RELATED"/>
    <property type="match status" value="1"/>
</dbReference>
<dbReference type="InterPro" id="IPR013154">
    <property type="entry name" value="ADH-like_N"/>
</dbReference>
<dbReference type="KEGG" id="sfol:H3H32_30410"/>
<reference evidence="2 3" key="1">
    <citation type="submission" date="2020-07" db="EMBL/GenBank/DDBJ databases">
        <title>Spirosoma foliorum sp. nov., isolated from the leaves on the Nejang mountain Korea, Republic of.</title>
        <authorList>
            <person name="Ho H."/>
            <person name="Lee Y.-J."/>
            <person name="Nurcahyanto D.-A."/>
            <person name="Kim S.-G."/>
        </authorList>
    </citation>
    <scope>NUCLEOTIDE SEQUENCE [LARGE SCALE GENOMIC DNA]</scope>
    <source>
        <strain evidence="2 3">PL0136</strain>
    </source>
</reference>
<dbReference type="EMBL" id="CP059732">
    <property type="protein sequence ID" value="QMW07141.1"/>
    <property type="molecule type" value="Genomic_DNA"/>
</dbReference>
<keyword evidence="3" id="KW-1185">Reference proteome</keyword>
<gene>
    <name evidence="2" type="ORF">H3H32_30410</name>
</gene>
<feature type="domain" description="Enoyl reductase (ER)" evidence="1">
    <location>
        <begin position="8"/>
        <end position="339"/>
    </location>
</feature>
<dbReference type="InterPro" id="IPR036291">
    <property type="entry name" value="NAD(P)-bd_dom_sf"/>
</dbReference>
<dbReference type="InterPro" id="IPR052711">
    <property type="entry name" value="Zinc_ADH-like"/>
</dbReference>
<protein>
    <submittedName>
        <fullName evidence="2">Zinc-binding dehydrogenase</fullName>
    </submittedName>
</protein>
<dbReference type="InterPro" id="IPR020843">
    <property type="entry name" value="ER"/>
</dbReference>
<dbReference type="SUPFAM" id="SSF51735">
    <property type="entry name" value="NAD(P)-binding Rossmann-fold domains"/>
    <property type="match status" value="1"/>
</dbReference>
<dbReference type="AlphaFoldDB" id="A0A7G5H7P9"/>
<dbReference type="Pfam" id="PF00107">
    <property type="entry name" value="ADH_zinc_N"/>
    <property type="match status" value="1"/>
</dbReference>
<accession>A0A7G5H7P9</accession>